<evidence type="ECO:0000313" key="7">
    <source>
        <dbReference type="EMBL" id="RXS96428.1"/>
    </source>
</evidence>
<dbReference type="EC" id="3.2.1.22" evidence="5"/>
<keyword evidence="8" id="KW-1185">Reference proteome</keyword>
<evidence type="ECO:0000256" key="2">
    <source>
        <dbReference type="ARBA" id="ARBA00022729"/>
    </source>
</evidence>
<comment type="similarity">
    <text evidence="1 5">Belongs to the glycosyl hydrolase 27 family.</text>
</comment>
<comment type="catalytic activity">
    <reaction evidence="5">
        <text>Hydrolysis of terminal, non-reducing alpha-D-galactose residues in alpha-D-galactosides, including galactose oligosaccharides, galactomannans and galactolipids.</text>
        <dbReference type="EC" id="3.2.1.22"/>
    </reaction>
</comment>
<dbReference type="AlphaFoldDB" id="A0A4Q1SFT3"/>
<name>A0A4Q1SFT3_9BACT</name>
<dbReference type="SUPFAM" id="SSF51011">
    <property type="entry name" value="Glycosyl hydrolase domain"/>
    <property type="match status" value="1"/>
</dbReference>
<dbReference type="InterPro" id="IPR002241">
    <property type="entry name" value="Glyco_hydro_27"/>
</dbReference>
<evidence type="ECO:0000256" key="5">
    <source>
        <dbReference type="RuleBase" id="RU361168"/>
    </source>
</evidence>
<dbReference type="Gene3D" id="2.60.40.1180">
    <property type="entry name" value="Golgi alpha-mannosidase II"/>
    <property type="match status" value="1"/>
</dbReference>
<dbReference type="PROSITE" id="PS00512">
    <property type="entry name" value="ALPHA_GALACTOSIDASE"/>
    <property type="match status" value="1"/>
</dbReference>
<keyword evidence="4 5" id="KW-0326">Glycosidase</keyword>
<dbReference type="InterPro" id="IPR017853">
    <property type="entry name" value="GH"/>
</dbReference>
<dbReference type="InterPro" id="IPR000111">
    <property type="entry name" value="Glyco_hydro_27/36_CS"/>
</dbReference>
<dbReference type="InterPro" id="IPR041233">
    <property type="entry name" value="Melibiase_C"/>
</dbReference>
<keyword evidence="3 5" id="KW-0378">Hydrolase</keyword>
<dbReference type="Proteomes" id="UP000290253">
    <property type="component" value="Unassembled WGS sequence"/>
</dbReference>
<evidence type="ECO:0000256" key="3">
    <source>
        <dbReference type="ARBA" id="ARBA00022801"/>
    </source>
</evidence>
<dbReference type="InterPro" id="IPR013780">
    <property type="entry name" value="Glyco_hydro_b"/>
</dbReference>
<dbReference type="PANTHER" id="PTHR11452">
    <property type="entry name" value="ALPHA-GALACTOSIDASE/ALPHA-N-ACETYLGALACTOSAMINIDASE"/>
    <property type="match status" value="1"/>
</dbReference>
<dbReference type="EMBL" id="SDMK01000001">
    <property type="protein sequence ID" value="RXS96428.1"/>
    <property type="molecule type" value="Genomic_DNA"/>
</dbReference>
<proteinExistence type="inferred from homology"/>
<gene>
    <name evidence="7" type="ORF">ESZ00_00215</name>
</gene>
<reference evidence="7 8" key="1">
    <citation type="journal article" date="2016" name="Int. J. Syst. Evol. Microbiol.">
        <title>Acidipila dinghuensis sp. nov., an acidobacterium isolated from forest soil.</title>
        <authorList>
            <person name="Jiang Y.W."/>
            <person name="Wang J."/>
            <person name="Chen M.H."/>
            <person name="Lv Y.Y."/>
            <person name="Qiu L.H."/>
        </authorList>
    </citation>
    <scope>NUCLEOTIDE SEQUENCE [LARGE SCALE GENOMIC DNA]</scope>
    <source>
        <strain evidence="7 8">DHOF10</strain>
    </source>
</reference>
<dbReference type="CDD" id="cd14792">
    <property type="entry name" value="GH27"/>
    <property type="match status" value="1"/>
</dbReference>
<sequence length="411" mass="44307">MQAEAQTPGSASTGLAATPPMGWNSWNHFAGKVTDADVRAAADALVASGMRDAGYVYVNIDDTWEGERDAQGVIHTNSKFPDMKALADYVHSKGLKLGIYSSPGPKTCAGYEGSYGHEAQDAKSYADWGIDYLKYDKCSFGDVIRKEAGNDHAKAFAMEKAAYKKMHDALAATGRPIVFSLCQYGDNDVWEWGASVGGNLWRTTGDINDSYQRMAEIGFGQLVQARYAGPGHWNDPDMLEIGNGGMTEEEYRQHMTLWVMLAAPLLAGNDLSKMSKETLALLTNKDVIAVDQDAAGIQGVRAWAQGPLEVWRKPLSGGAMAVALFNRSAKPQSITFDLKTVFLDENAKLRNLWTGENVVISGDKYVTTIPGHGAVLLKGTPAKIPEVACSSGPWNEHLGLPCGHAAGSRAQ</sequence>
<dbReference type="Pfam" id="PF17801">
    <property type="entry name" value="Melibiase_C"/>
    <property type="match status" value="1"/>
</dbReference>
<protein>
    <recommendedName>
        <fullName evidence="5">Alpha-galactosidase</fullName>
        <ecNumber evidence="5">3.2.1.22</ecNumber>
    </recommendedName>
    <alternativeName>
        <fullName evidence="5">Melibiase</fullName>
    </alternativeName>
</protein>
<accession>A0A4Q1SFT3</accession>
<dbReference type="GO" id="GO:0005975">
    <property type="term" value="P:carbohydrate metabolic process"/>
    <property type="evidence" value="ECO:0007669"/>
    <property type="project" value="InterPro"/>
</dbReference>
<dbReference type="FunFam" id="3.20.20.70:FF:000197">
    <property type="entry name" value="Alpha-galactosidase"/>
    <property type="match status" value="1"/>
</dbReference>
<dbReference type="Gene3D" id="3.20.20.70">
    <property type="entry name" value="Aldolase class I"/>
    <property type="match status" value="1"/>
</dbReference>
<evidence type="ECO:0000313" key="8">
    <source>
        <dbReference type="Proteomes" id="UP000290253"/>
    </source>
</evidence>
<keyword evidence="2" id="KW-0732">Signal</keyword>
<dbReference type="SUPFAM" id="SSF51445">
    <property type="entry name" value="(Trans)glycosidases"/>
    <property type="match status" value="1"/>
</dbReference>
<dbReference type="InterPro" id="IPR013785">
    <property type="entry name" value="Aldolase_TIM"/>
</dbReference>
<evidence type="ECO:0000256" key="1">
    <source>
        <dbReference type="ARBA" id="ARBA00009743"/>
    </source>
</evidence>
<dbReference type="GO" id="GO:0004557">
    <property type="term" value="F:alpha-galactosidase activity"/>
    <property type="evidence" value="ECO:0007669"/>
    <property type="project" value="UniProtKB-EC"/>
</dbReference>
<evidence type="ECO:0000259" key="6">
    <source>
        <dbReference type="Pfam" id="PF17801"/>
    </source>
</evidence>
<dbReference type="OrthoDB" id="9807519at2"/>
<feature type="domain" description="Alpha galactosidase C-terminal" evidence="6">
    <location>
        <begin position="305"/>
        <end position="378"/>
    </location>
</feature>
<comment type="caution">
    <text evidence="7">The sequence shown here is derived from an EMBL/GenBank/DDBJ whole genome shotgun (WGS) entry which is preliminary data.</text>
</comment>
<dbReference type="PANTHER" id="PTHR11452:SF75">
    <property type="entry name" value="ALPHA-GALACTOSIDASE MEL1"/>
    <property type="match status" value="1"/>
</dbReference>
<dbReference type="RefSeq" id="WP_129206177.1">
    <property type="nucleotide sequence ID" value="NZ_BMGU01000001.1"/>
</dbReference>
<dbReference type="Pfam" id="PF16499">
    <property type="entry name" value="Melibiase_2"/>
    <property type="match status" value="1"/>
</dbReference>
<organism evidence="7 8">
    <name type="scientific">Silvibacterium dinghuense</name>
    <dbReference type="NCBI Taxonomy" id="1560006"/>
    <lineage>
        <taxon>Bacteria</taxon>
        <taxon>Pseudomonadati</taxon>
        <taxon>Acidobacteriota</taxon>
        <taxon>Terriglobia</taxon>
        <taxon>Terriglobales</taxon>
        <taxon>Acidobacteriaceae</taxon>
        <taxon>Silvibacterium</taxon>
    </lineage>
</organism>
<dbReference type="PRINTS" id="PR00740">
    <property type="entry name" value="GLHYDRLASE27"/>
</dbReference>
<keyword evidence="5" id="KW-1015">Disulfide bond</keyword>
<evidence type="ECO:0000256" key="4">
    <source>
        <dbReference type="ARBA" id="ARBA00023295"/>
    </source>
</evidence>